<organism evidence="1 2">
    <name type="scientific">Bacteroides nordii</name>
    <dbReference type="NCBI Taxonomy" id="291645"/>
    <lineage>
        <taxon>Bacteria</taxon>
        <taxon>Pseudomonadati</taxon>
        <taxon>Bacteroidota</taxon>
        <taxon>Bacteroidia</taxon>
        <taxon>Bacteroidales</taxon>
        <taxon>Bacteroidaceae</taxon>
        <taxon>Bacteroides</taxon>
    </lineage>
</organism>
<evidence type="ECO:0000313" key="1">
    <source>
        <dbReference type="EMBL" id="RHB38517.1"/>
    </source>
</evidence>
<gene>
    <name evidence="1" type="ORF">DW888_01515</name>
</gene>
<dbReference type="Gene3D" id="3.60.15.10">
    <property type="entry name" value="Ribonuclease Z/Hydroxyacylglutathione hydrolase-like"/>
    <property type="match status" value="1"/>
</dbReference>
<accession>A0A413VY56</accession>
<dbReference type="SUPFAM" id="SSF56281">
    <property type="entry name" value="Metallo-hydrolase/oxidoreductase"/>
    <property type="match status" value="1"/>
</dbReference>
<proteinExistence type="predicted"/>
<evidence type="ECO:0000313" key="2">
    <source>
        <dbReference type="Proteomes" id="UP000284379"/>
    </source>
</evidence>
<dbReference type="RefSeq" id="WP_002561343.1">
    <property type="nucleotide sequence ID" value="NZ_CABJFV010000001.1"/>
</dbReference>
<protein>
    <submittedName>
        <fullName evidence="1">MBL fold metallo-hydrolase</fullName>
    </submittedName>
</protein>
<dbReference type="EMBL" id="QSGO01000001">
    <property type="protein sequence ID" value="RHB38517.1"/>
    <property type="molecule type" value="Genomic_DNA"/>
</dbReference>
<dbReference type="InterPro" id="IPR036866">
    <property type="entry name" value="RibonucZ/Hydroxyglut_hydro"/>
</dbReference>
<reference evidence="1 2" key="1">
    <citation type="submission" date="2018-08" db="EMBL/GenBank/DDBJ databases">
        <title>A genome reference for cultivated species of the human gut microbiota.</title>
        <authorList>
            <person name="Zou Y."/>
            <person name="Xue W."/>
            <person name="Luo G."/>
        </authorList>
    </citation>
    <scope>NUCLEOTIDE SEQUENCE [LARGE SCALE GENOMIC DNA]</scope>
    <source>
        <strain evidence="1 2">AM40-30BH</strain>
    </source>
</reference>
<sequence length="243" mass="28329">MKLDYIYHSGFAIEAEGVTLIIDYYKDSSETERNRGVVHDYLLQKPGKLYVLSTHFHPDHFNREILTWKEQRPDIIYIFSKDILKHRRAKQEDAIYINKGESYEDDALRIDAFGSTDVGISFLIHLQGMHIFHAGDLNNWHWSEESTEEEIRKANGDFLAEVKYLKQQTPTIDLVLFPVDRRMGKDYMKGAKQFIEQIKTTIFVPMHFSEDYEGGNAFRSIAEANGCHFISITHRGETFDITK</sequence>
<dbReference type="Pfam" id="PF13483">
    <property type="entry name" value="Lactamase_B_3"/>
    <property type="match status" value="1"/>
</dbReference>
<dbReference type="PANTHER" id="PTHR42967:SF1">
    <property type="entry name" value="MBL FOLD METALLO-HYDROLASE"/>
    <property type="match status" value="1"/>
</dbReference>
<dbReference type="AlphaFoldDB" id="A0A413VY56"/>
<name>A0A413VY56_9BACE</name>
<dbReference type="GeneID" id="69502969"/>
<comment type="caution">
    <text evidence="1">The sequence shown here is derived from an EMBL/GenBank/DDBJ whole genome shotgun (WGS) entry which is preliminary data.</text>
</comment>
<dbReference type="PANTHER" id="PTHR42967">
    <property type="entry name" value="METAL DEPENDENT HYDROLASE"/>
    <property type="match status" value="1"/>
</dbReference>
<keyword evidence="1" id="KW-0378">Hydrolase</keyword>
<dbReference type="GO" id="GO:0016787">
    <property type="term" value="F:hydrolase activity"/>
    <property type="evidence" value="ECO:0007669"/>
    <property type="project" value="UniProtKB-KW"/>
</dbReference>
<dbReference type="Proteomes" id="UP000284379">
    <property type="component" value="Unassembled WGS sequence"/>
</dbReference>